<sequence>MDLTRFSIKGQRRENSLLVVSRTALTYPSVLSLQRERLGRKNSHVCTRLVLWKTACSAGFQRPAGILPAGGPEGGRHSWAEHRGHTFQRYSVANGKNYPRLWQNAGADGLGEREEVGRRNGFLSLSSMYALHLPLRGMMEGPSSAGALSARSCHQGGIIIHIDCHAADLISRIQPQLR</sequence>
<evidence type="ECO:0000313" key="2">
    <source>
        <dbReference type="Proteomes" id="UP000247810"/>
    </source>
</evidence>
<dbReference type="Proteomes" id="UP000247810">
    <property type="component" value="Unassembled WGS sequence"/>
</dbReference>
<accession>A0A319D9D9</accession>
<reference evidence="1 2" key="1">
    <citation type="submission" date="2018-02" db="EMBL/GenBank/DDBJ databases">
        <title>The genomes of Aspergillus section Nigri reveals drivers in fungal speciation.</title>
        <authorList>
            <consortium name="DOE Joint Genome Institute"/>
            <person name="Vesth T.C."/>
            <person name="Nybo J."/>
            <person name="Theobald S."/>
            <person name="Brandl J."/>
            <person name="Frisvad J.C."/>
            <person name="Nielsen K.F."/>
            <person name="Lyhne E.K."/>
            <person name="Kogle M.E."/>
            <person name="Kuo A."/>
            <person name="Riley R."/>
            <person name="Clum A."/>
            <person name="Nolan M."/>
            <person name="Lipzen A."/>
            <person name="Salamov A."/>
            <person name="Henrissat B."/>
            <person name="Wiebenga A."/>
            <person name="De vries R.P."/>
            <person name="Grigoriev I.V."/>
            <person name="Mortensen U.H."/>
            <person name="Andersen M.R."/>
            <person name="Baker S.E."/>
        </authorList>
    </citation>
    <scope>NUCLEOTIDE SEQUENCE [LARGE SCALE GENOMIC DNA]</scope>
    <source>
        <strain evidence="1 2">CBS 707.79</strain>
    </source>
</reference>
<dbReference type="EMBL" id="KZ826191">
    <property type="protein sequence ID" value="PYH87673.1"/>
    <property type="molecule type" value="Genomic_DNA"/>
</dbReference>
<proteinExistence type="predicted"/>
<dbReference type="AlphaFoldDB" id="A0A319D9D9"/>
<evidence type="ECO:0000313" key="1">
    <source>
        <dbReference type="EMBL" id="PYH87673.1"/>
    </source>
</evidence>
<organism evidence="1 2">
    <name type="scientific">Aspergillus ellipticus CBS 707.79</name>
    <dbReference type="NCBI Taxonomy" id="1448320"/>
    <lineage>
        <taxon>Eukaryota</taxon>
        <taxon>Fungi</taxon>
        <taxon>Dikarya</taxon>
        <taxon>Ascomycota</taxon>
        <taxon>Pezizomycotina</taxon>
        <taxon>Eurotiomycetes</taxon>
        <taxon>Eurotiomycetidae</taxon>
        <taxon>Eurotiales</taxon>
        <taxon>Aspergillaceae</taxon>
        <taxon>Aspergillus</taxon>
        <taxon>Aspergillus subgen. Circumdati</taxon>
    </lineage>
</organism>
<protein>
    <submittedName>
        <fullName evidence="1">Uncharacterized protein</fullName>
    </submittedName>
</protein>
<keyword evidence="2" id="KW-1185">Reference proteome</keyword>
<gene>
    <name evidence="1" type="ORF">BO71DRAFT_168805</name>
</gene>
<dbReference type="VEuPathDB" id="FungiDB:BO71DRAFT_168805"/>
<name>A0A319D9D9_9EURO</name>